<dbReference type="AlphaFoldDB" id="A0A1V4ILH4"/>
<dbReference type="RefSeq" id="WP_079425347.1">
    <property type="nucleotide sequence ID" value="NZ_MZGV01000029.1"/>
</dbReference>
<dbReference type="EMBL" id="MZGV01000029">
    <property type="protein sequence ID" value="OPJ60670.1"/>
    <property type="molecule type" value="Genomic_DNA"/>
</dbReference>
<proteinExistence type="predicted"/>
<reference evidence="1 2" key="1">
    <citation type="submission" date="2017-03" db="EMBL/GenBank/DDBJ databases">
        <title>Genome sequence of Clostridium oryzae DSM 28571.</title>
        <authorList>
            <person name="Poehlein A."/>
            <person name="Daniel R."/>
        </authorList>
    </citation>
    <scope>NUCLEOTIDE SEQUENCE [LARGE SCALE GENOMIC DNA]</scope>
    <source>
        <strain evidence="1 2">DSM 28571</strain>
    </source>
</reference>
<gene>
    <name evidence="1" type="ORF">CLORY_27210</name>
</gene>
<evidence type="ECO:0000313" key="1">
    <source>
        <dbReference type="EMBL" id="OPJ60670.1"/>
    </source>
</evidence>
<keyword evidence="2" id="KW-1185">Reference proteome</keyword>
<evidence type="ECO:0000313" key="2">
    <source>
        <dbReference type="Proteomes" id="UP000190080"/>
    </source>
</evidence>
<comment type="caution">
    <text evidence="1">The sequence shown here is derived from an EMBL/GenBank/DDBJ whole genome shotgun (WGS) entry which is preliminary data.</text>
</comment>
<organism evidence="1 2">
    <name type="scientific">Clostridium oryzae</name>
    <dbReference type="NCBI Taxonomy" id="1450648"/>
    <lineage>
        <taxon>Bacteria</taxon>
        <taxon>Bacillati</taxon>
        <taxon>Bacillota</taxon>
        <taxon>Clostridia</taxon>
        <taxon>Eubacteriales</taxon>
        <taxon>Clostridiaceae</taxon>
        <taxon>Clostridium</taxon>
    </lineage>
</organism>
<dbReference type="Proteomes" id="UP000190080">
    <property type="component" value="Unassembled WGS sequence"/>
</dbReference>
<accession>A0A1V4ILH4</accession>
<name>A0A1V4ILH4_9CLOT</name>
<protein>
    <submittedName>
        <fullName evidence="1">Uncharacterized protein</fullName>
    </submittedName>
</protein>
<dbReference type="STRING" id="1450648.CLORY_27210"/>
<sequence length="66" mass="7293">MTYEIGRWNVRCVSYTTTATTASGIVKVGYGAPAIGRGYSVEVSVAVWNKSTRRYTIYFFATTLLS</sequence>